<feature type="compositionally biased region" description="Basic and acidic residues" evidence="1">
    <location>
        <begin position="104"/>
        <end position="129"/>
    </location>
</feature>
<dbReference type="RefSeq" id="WP_280320734.1">
    <property type="nucleotide sequence ID" value="NZ_CP118605.1"/>
</dbReference>
<feature type="region of interest" description="Disordered" evidence="1">
    <location>
        <begin position="30"/>
        <end position="135"/>
    </location>
</feature>
<organism evidence="2 3">
    <name type="scientific">Microbulbifer bruguierae</name>
    <dbReference type="NCBI Taxonomy" id="3029061"/>
    <lineage>
        <taxon>Bacteria</taxon>
        <taxon>Pseudomonadati</taxon>
        <taxon>Pseudomonadota</taxon>
        <taxon>Gammaproteobacteria</taxon>
        <taxon>Cellvibrionales</taxon>
        <taxon>Microbulbiferaceae</taxon>
        <taxon>Microbulbifer</taxon>
    </lineage>
</organism>
<sequence>MMKLLLPLIILLLIIGYFMSQKSHDAVDDAYDKLEKPGTESMETSPVPEPDVDTTIPPDSDETPMPEEPESTLRDEAREAGDAIKGAVDETGDVIKGAAEDAGDALKDAGEATKDAAEDAMDKLRHEDKTDDEPQ</sequence>
<protein>
    <submittedName>
        <fullName evidence="2">Uncharacterized protein</fullName>
    </submittedName>
</protein>
<reference evidence="2 3" key="1">
    <citation type="submission" date="2023-02" db="EMBL/GenBank/DDBJ databases">
        <title>Description and genomic characterization of Microbulbifer bruguierae sp. nov., isolated from the sediment of mangrove plant Bruguiera sexangula.</title>
        <authorList>
            <person name="Long M."/>
        </authorList>
    </citation>
    <scope>NUCLEOTIDE SEQUENCE [LARGE SCALE GENOMIC DNA]</scope>
    <source>
        <strain evidence="2 3">H12</strain>
    </source>
</reference>
<feature type="compositionally biased region" description="Basic and acidic residues" evidence="1">
    <location>
        <begin position="71"/>
        <end position="82"/>
    </location>
</feature>
<evidence type="ECO:0000256" key="1">
    <source>
        <dbReference type="SAM" id="MobiDB-lite"/>
    </source>
</evidence>
<feature type="compositionally biased region" description="Acidic residues" evidence="1">
    <location>
        <begin position="59"/>
        <end position="70"/>
    </location>
</feature>
<keyword evidence="3" id="KW-1185">Reference proteome</keyword>
<evidence type="ECO:0000313" key="3">
    <source>
        <dbReference type="Proteomes" id="UP001236500"/>
    </source>
</evidence>
<dbReference type="EMBL" id="CP118605">
    <property type="protein sequence ID" value="WGL16914.1"/>
    <property type="molecule type" value="Genomic_DNA"/>
</dbReference>
<dbReference type="Proteomes" id="UP001236500">
    <property type="component" value="Chromosome"/>
</dbReference>
<name>A0ABY8NEV1_9GAMM</name>
<accession>A0ABY8NEV1</accession>
<gene>
    <name evidence="2" type="ORF">PVT68_01115</name>
</gene>
<evidence type="ECO:0000313" key="2">
    <source>
        <dbReference type="EMBL" id="WGL16914.1"/>
    </source>
</evidence>
<proteinExistence type="predicted"/>